<evidence type="ECO:0000256" key="1">
    <source>
        <dbReference type="SAM" id="Phobius"/>
    </source>
</evidence>
<keyword evidence="3" id="KW-1185">Reference proteome</keyword>
<dbReference type="RefSeq" id="WP_113885160.1">
    <property type="nucleotide sequence ID" value="NZ_JAMBOJ010000008.1"/>
</dbReference>
<gene>
    <name evidence="2" type="ORF">DFO70_11796</name>
</gene>
<reference evidence="2 3" key="1">
    <citation type="submission" date="2018-06" db="EMBL/GenBank/DDBJ databases">
        <title>Freshwater and sediment microbial communities from various areas in North America, analyzing microbe dynamics in response to fracking.</title>
        <authorList>
            <person name="Lamendella R."/>
        </authorList>
    </citation>
    <scope>NUCLEOTIDE SEQUENCE [LARGE SCALE GENOMIC DNA]</scope>
    <source>
        <strain evidence="2 3">14_TX</strain>
    </source>
</reference>
<keyword evidence="1" id="KW-0812">Transmembrane</keyword>
<dbReference type="Proteomes" id="UP000252731">
    <property type="component" value="Unassembled WGS sequence"/>
</dbReference>
<evidence type="ECO:0000313" key="2">
    <source>
        <dbReference type="EMBL" id="RBP87905.1"/>
    </source>
</evidence>
<keyword evidence="1" id="KW-0472">Membrane</keyword>
<protein>
    <submittedName>
        <fullName evidence="2">Uncharacterized protein</fullName>
    </submittedName>
</protein>
<comment type="caution">
    <text evidence="2">The sequence shown here is derived from an EMBL/GenBank/DDBJ whole genome shotgun (WGS) entry which is preliminary data.</text>
</comment>
<dbReference type="AlphaFoldDB" id="A0A366JKD5"/>
<keyword evidence="1" id="KW-1133">Transmembrane helix</keyword>
<organism evidence="2 3">
    <name type="scientific">Cytobacillus firmus</name>
    <name type="common">Bacillus firmus</name>
    <dbReference type="NCBI Taxonomy" id="1399"/>
    <lineage>
        <taxon>Bacteria</taxon>
        <taxon>Bacillati</taxon>
        <taxon>Bacillota</taxon>
        <taxon>Bacilli</taxon>
        <taxon>Bacillales</taxon>
        <taxon>Bacillaceae</taxon>
        <taxon>Cytobacillus</taxon>
    </lineage>
</organism>
<feature type="transmembrane region" description="Helical" evidence="1">
    <location>
        <begin position="7"/>
        <end position="30"/>
    </location>
</feature>
<evidence type="ECO:0000313" key="3">
    <source>
        <dbReference type="Proteomes" id="UP000252731"/>
    </source>
</evidence>
<proteinExistence type="predicted"/>
<dbReference type="OrthoDB" id="9957808at2"/>
<name>A0A366JKD5_CYTFI</name>
<dbReference type="EMBL" id="QNSF01000017">
    <property type="protein sequence ID" value="RBP87905.1"/>
    <property type="molecule type" value="Genomic_DNA"/>
</dbReference>
<accession>A0A366JKD5</accession>
<sequence length="59" mass="6208">MNQTLSTFLKIAVTVVSISAFLFFIGYNMIGSETTNYSNDITGANSNLPSGAGNTTNTP</sequence>